<feature type="coiled-coil region" evidence="1">
    <location>
        <begin position="204"/>
        <end position="248"/>
    </location>
</feature>
<evidence type="ECO:0000256" key="2">
    <source>
        <dbReference type="SAM" id="SignalP"/>
    </source>
</evidence>
<dbReference type="Proteomes" id="UP001139199">
    <property type="component" value="Unassembled WGS sequence"/>
</dbReference>
<dbReference type="AlphaFoldDB" id="A0A9X1L0A4"/>
<keyword evidence="2" id="KW-0732">Signal</keyword>
<feature type="chain" id="PRO_5040953420" description="Endosialidase-like protein" evidence="2">
    <location>
        <begin position="23"/>
        <end position="252"/>
    </location>
</feature>
<protein>
    <recommendedName>
        <fullName evidence="5">Endosialidase-like protein</fullName>
    </recommendedName>
</protein>
<name>A0A9X1L0A4_9FLAO</name>
<sequence length="252" mass="27990">MKNLVSILFLIFTCLTFGQAITDTGTKVGIGTDSPLSALQLGNTGANSENYITFGKRISTIETNLPFIGHDSFVDRNDLGLGTRSTAGAINFYTGNSTAFDSSKIRMRILSNGNIGIGTALSNNPNNYKLAVKGTIGAQEVKVENSSLTWSDFVFHDNYNLPTLKEVEQHIKEKGHLKDIPSAKDVEQNGIFLGEMDAKLLQKIEELTLYIIEQEKRIKKIEVKNKRLEIQNQNLSVLLKRLEILEDKIINN</sequence>
<reference evidence="3" key="1">
    <citation type="submission" date="2021-10" db="EMBL/GenBank/DDBJ databases">
        <title>Tamlana sargassums sp. nov., and Tamlana laminarinivorans sp. nov., two new bacteria isolated from the brown alga.</title>
        <authorList>
            <person name="Li J."/>
        </authorList>
    </citation>
    <scope>NUCLEOTIDE SEQUENCE</scope>
    <source>
        <strain evidence="3">PT2-4</strain>
    </source>
</reference>
<keyword evidence="4" id="KW-1185">Reference proteome</keyword>
<accession>A0A9X1L0A4</accession>
<evidence type="ECO:0000313" key="3">
    <source>
        <dbReference type="EMBL" id="MCB4797235.1"/>
    </source>
</evidence>
<proteinExistence type="predicted"/>
<keyword evidence="1" id="KW-0175">Coiled coil</keyword>
<gene>
    <name evidence="3" type="ORF">LG649_00135</name>
</gene>
<evidence type="ECO:0008006" key="5">
    <source>
        <dbReference type="Google" id="ProtNLM"/>
    </source>
</evidence>
<feature type="signal peptide" evidence="2">
    <location>
        <begin position="1"/>
        <end position="22"/>
    </location>
</feature>
<organism evidence="3 4">
    <name type="scientific">Neotamlana laminarinivorans</name>
    <dbReference type="NCBI Taxonomy" id="2883124"/>
    <lineage>
        <taxon>Bacteria</taxon>
        <taxon>Pseudomonadati</taxon>
        <taxon>Bacteroidota</taxon>
        <taxon>Flavobacteriia</taxon>
        <taxon>Flavobacteriales</taxon>
        <taxon>Flavobacteriaceae</taxon>
        <taxon>Neotamlana</taxon>
    </lineage>
</organism>
<dbReference type="EMBL" id="JAJAPW010000001">
    <property type="protein sequence ID" value="MCB4797235.1"/>
    <property type="molecule type" value="Genomic_DNA"/>
</dbReference>
<dbReference type="RefSeq" id="WP_226539513.1">
    <property type="nucleotide sequence ID" value="NZ_JAJAPW010000001.1"/>
</dbReference>
<evidence type="ECO:0000256" key="1">
    <source>
        <dbReference type="SAM" id="Coils"/>
    </source>
</evidence>
<comment type="caution">
    <text evidence="3">The sequence shown here is derived from an EMBL/GenBank/DDBJ whole genome shotgun (WGS) entry which is preliminary data.</text>
</comment>
<evidence type="ECO:0000313" key="4">
    <source>
        <dbReference type="Proteomes" id="UP001139199"/>
    </source>
</evidence>